<reference evidence="9" key="3">
    <citation type="submission" date="2025-09" db="UniProtKB">
        <authorList>
            <consortium name="Ensembl"/>
        </authorList>
    </citation>
    <scope>IDENTIFICATION</scope>
</reference>
<feature type="domain" description="Sulfotransferase" evidence="8">
    <location>
        <begin position="180"/>
        <end position="414"/>
    </location>
</feature>
<evidence type="ECO:0000256" key="2">
    <source>
        <dbReference type="ARBA" id="ARBA00005771"/>
    </source>
</evidence>
<feature type="transmembrane region" description="Helical" evidence="7">
    <location>
        <begin position="50"/>
        <end position="83"/>
    </location>
</feature>
<evidence type="ECO:0000256" key="1">
    <source>
        <dbReference type="ARBA" id="ARBA00004496"/>
    </source>
</evidence>
<dbReference type="Pfam" id="PF00685">
    <property type="entry name" value="Sulfotransfer_1"/>
    <property type="match status" value="1"/>
</dbReference>
<comment type="subcellular location">
    <subcellularLocation>
        <location evidence="1">Cytoplasm</location>
    </subcellularLocation>
</comment>
<dbReference type="GO" id="GO:0006584">
    <property type="term" value="P:catecholamine metabolic process"/>
    <property type="evidence" value="ECO:0007669"/>
    <property type="project" value="UniProtKB-KW"/>
</dbReference>
<keyword evidence="4 6" id="KW-0808">Transferase</keyword>
<dbReference type="InterPro" id="IPR000863">
    <property type="entry name" value="Sulfotransferase_dom"/>
</dbReference>
<protein>
    <recommendedName>
        <fullName evidence="6">Sulfotransferase</fullName>
        <ecNumber evidence="6">2.8.2.-</ecNumber>
    </recommendedName>
</protein>
<evidence type="ECO:0000256" key="4">
    <source>
        <dbReference type="ARBA" id="ARBA00022679"/>
    </source>
</evidence>
<keyword evidence="7" id="KW-1133">Transmembrane helix</keyword>
<dbReference type="SUPFAM" id="SSF52540">
    <property type="entry name" value="P-loop containing nucleoside triphosphate hydrolases"/>
    <property type="match status" value="1"/>
</dbReference>
<evidence type="ECO:0000313" key="9">
    <source>
        <dbReference type="Ensembl" id="ENSOMYP00000135468.1"/>
    </source>
</evidence>
<evidence type="ECO:0000313" key="10">
    <source>
        <dbReference type="Proteomes" id="UP000694395"/>
    </source>
</evidence>
<comment type="similarity">
    <text evidence="2 6">Belongs to the sulfotransferase 1 family.</text>
</comment>
<dbReference type="Ensembl" id="ENSOMYT00000124243.1">
    <property type="protein sequence ID" value="ENSOMYP00000135468.1"/>
    <property type="gene ID" value="ENSOMYG00000064534.1"/>
</dbReference>
<dbReference type="PANTHER" id="PTHR11783">
    <property type="entry name" value="SULFOTRANSFERASE SULT"/>
    <property type="match status" value="1"/>
</dbReference>
<keyword evidence="3" id="KW-0963">Cytoplasm</keyword>
<dbReference type="GO" id="GO:0008146">
    <property type="term" value="F:sulfotransferase activity"/>
    <property type="evidence" value="ECO:0007669"/>
    <property type="project" value="InterPro"/>
</dbReference>
<evidence type="ECO:0000256" key="5">
    <source>
        <dbReference type="ARBA" id="ARBA00022939"/>
    </source>
</evidence>
<feature type="transmembrane region" description="Helical" evidence="7">
    <location>
        <begin position="90"/>
        <end position="110"/>
    </location>
</feature>
<keyword evidence="10" id="KW-1185">Reference proteome</keyword>
<keyword evidence="7" id="KW-0472">Membrane</keyword>
<reference evidence="9" key="1">
    <citation type="submission" date="2020-07" db="EMBL/GenBank/DDBJ databases">
        <title>A long reads based de novo assembly of the rainbow trout Arlee double haploid line genome.</title>
        <authorList>
            <person name="Gao G."/>
            <person name="Palti Y."/>
        </authorList>
    </citation>
    <scope>NUCLEOTIDE SEQUENCE [LARGE SCALE GENOMIC DNA]</scope>
</reference>
<dbReference type="Gene3D" id="3.40.50.300">
    <property type="entry name" value="P-loop containing nucleotide triphosphate hydrolases"/>
    <property type="match status" value="1"/>
</dbReference>
<evidence type="ECO:0000256" key="7">
    <source>
        <dbReference type="SAM" id="Phobius"/>
    </source>
</evidence>
<accession>A0A8K9XND2</accession>
<dbReference type="GeneTree" id="ENSGT00940000156772"/>
<name>A0A8K9XND2_ONCMY</name>
<feature type="transmembrane region" description="Helical" evidence="7">
    <location>
        <begin position="7"/>
        <end position="38"/>
    </location>
</feature>
<dbReference type="AlphaFoldDB" id="A0A8K9XND2"/>
<proteinExistence type="inferred from homology"/>
<evidence type="ECO:0000259" key="8">
    <source>
        <dbReference type="Pfam" id="PF00685"/>
    </source>
</evidence>
<feature type="transmembrane region" description="Helical" evidence="7">
    <location>
        <begin position="153"/>
        <end position="183"/>
    </location>
</feature>
<dbReference type="GO" id="GO:0006805">
    <property type="term" value="P:xenobiotic metabolic process"/>
    <property type="evidence" value="ECO:0007669"/>
    <property type="project" value="UniProtKB-ARBA"/>
</dbReference>
<feature type="transmembrane region" description="Helical" evidence="7">
    <location>
        <begin position="116"/>
        <end position="146"/>
    </location>
</feature>
<keyword evidence="5" id="KW-0128">Catecholamine metabolism</keyword>
<evidence type="ECO:0000256" key="6">
    <source>
        <dbReference type="RuleBase" id="RU361155"/>
    </source>
</evidence>
<dbReference type="Proteomes" id="UP000694395">
    <property type="component" value="Chromosome 13"/>
</dbReference>
<dbReference type="EC" id="2.8.2.-" evidence="6"/>
<dbReference type="InterPro" id="IPR027417">
    <property type="entry name" value="P-loop_NTPase"/>
</dbReference>
<sequence>MCVCICVYVCMCVCVYMCVCICGNVCVCVCVCACVYMCVCLCVCVCVCACVYMCVCLCVCVCVCMCVYVCLCVCVCVCMCVYVCVSMCVCVYMCVCVCISVYVCVCVYVCMYVCLYMCVCMCVCVCICVYMCVCVCVCMCVCVYVYVCMYVCVCVCVCICVCVCVCVYMCVCVCVCVCVGTIWTQQILVQVVEAAYPESSGTDQSSTNLEKMPWLEYPDTRPERPRPAPRLFISHLPPNLLPASLNTKRPKIVYVMRNPKDNMVSYYHFCHVWSKLETPSSFQDFFDQYLTGKMVGGSWFDHIREWYTKREQYDILFVKYEDMIKDLRSVVVDICDFLGKDLTPSAIDRIVEKARFKNMKKDPKANYEFLPKDVLVLEKGHFLRKGTIGDWKNLLTVAQSERFDQVFDEKMKDLSLRFTWDINQHHRAAQTIGPGGHLSL</sequence>
<organism evidence="9 10">
    <name type="scientific">Oncorhynchus mykiss</name>
    <name type="common">Rainbow trout</name>
    <name type="synonym">Salmo gairdneri</name>
    <dbReference type="NCBI Taxonomy" id="8022"/>
    <lineage>
        <taxon>Eukaryota</taxon>
        <taxon>Metazoa</taxon>
        <taxon>Chordata</taxon>
        <taxon>Craniata</taxon>
        <taxon>Vertebrata</taxon>
        <taxon>Euteleostomi</taxon>
        <taxon>Actinopterygii</taxon>
        <taxon>Neopterygii</taxon>
        <taxon>Teleostei</taxon>
        <taxon>Protacanthopterygii</taxon>
        <taxon>Salmoniformes</taxon>
        <taxon>Salmonidae</taxon>
        <taxon>Salmoninae</taxon>
        <taxon>Oncorhynchus</taxon>
    </lineage>
</organism>
<gene>
    <name evidence="9" type="primary">LOC118936472</name>
</gene>
<keyword evidence="7" id="KW-0812">Transmembrane</keyword>
<dbReference type="FunFam" id="3.40.50.300:FF:000433">
    <property type="entry name" value="Estrogen sulfotransferase"/>
    <property type="match status" value="1"/>
</dbReference>
<dbReference type="GO" id="GO:0005737">
    <property type="term" value="C:cytoplasm"/>
    <property type="evidence" value="ECO:0007669"/>
    <property type="project" value="UniProtKB-SubCell"/>
</dbReference>
<evidence type="ECO:0000256" key="3">
    <source>
        <dbReference type="ARBA" id="ARBA00022490"/>
    </source>
</evidence>
<reference evidence="9" key="2">
    <citation type="submission" date="2025-08" db="UniProtKB">
        <authorList>
            <consortium name="Ensembl"/>
        </authorList>
    </citation>
    <scope>IDENTIFICATION</scope>
</reference>